<sequence length="418" mass="44481">MCIVFGLDKTCSLDVPAQAHQLPGQAVHGPDEKHGFRARLKLHVQLWQLAGSSFISTARRHCLFIGGICYTTTPTPHPSTQQAAWFTVAASKTMENPAPSIVVAIAAPVAAEFVKLTFRALYMRRAGPGSREMTVPGRPSDQLGRRVVTDSPVYDGRGADARLVARIQGVTVLVGNADALFTMVFETDRLKGSTLVINGMVTDGSDEWAIYGGTGVFAMATGVMKRRNLAGGSNDGNSDELALEVFCPVFGASQQPISKQQESISSVTKIGLWGGQGGSAQDITAEQPPRRLHSITVRAGVAVDSIEFTYTDDAGQRRTAGRWGGLGGNVRTIDLGDAEDVREVSGTYGAFEGAITLTSLRLVTSSRTWGPWGVENGTRFSITAPNGSSIAGFYARAGTRLVDAIGVYIRPVVPGRPR</sequence>
<dbReference type="InterPro" id="IPR001229">
    <property type="entry name" value="Jacalin-like_lectin_dom"/>
</dbReference>
<evidence type="ECO:0000256" key="3">
    <source>
        <dbReference type="ARBA" id="ARBA00022525"/>
    </source>
</evidence>
<reference evidence="8" key="1">
    <citation type="journal article" date="2009" name="Science">
        <title>The B73 maize genome: complexity, diversity, and dynamics.</title>
        <authorList>
            <person name="Schnable P.S."/>
            <person name="Ware D."/>
            <person name="Fulton R.S."/>
            <person name="Stein J.C."/>
            <person name="Wei F."/>
            <person name="Pasternak S."/>
            <person name="Liang C."/>
            <person name="Zhang J."/>
            <person name="Fulton L."/>
            <person name="Graves T.A."/>
            <person name="Minx P."/>
            <person name="Reily A.D."/>
            <person name="Courtney L."/>
            <person name="Kruchowski S.S."/>
            <person name="Tomlinson C."/>
            <person name="Strong C."/>
            <person name="Delehaunty K."/>
            <person name="Fronick C."/>
            <person name="Courtney B."/>
            <person name="Rock S.M."/>
            <person name="Belter E."/>
            <person name="Du F."/>
            <person name="Kim K."/>
            <person name="Abbott R.M."/>
            <person name="Cotton M."/>
            <person name="Levy A."/>
            <person name="Marchetto P."/>
            <person name="Ochoa K."/>
            <person name="Jackson S.M."/>
            <person name="Gillam B."/>
            <person name="Chen W."/>
            <person name="Yan L."/>
            <person name="Higginbotham J."/>
            <person name="Cardenas M."/>
            <person name="Waligorski J."/>
            <person name="Applebaum E."/>
            <person name="Phelps L."/>
            <person name="Falcone J."/>
            <person name="Kanchi K."/>
            <person name="Thane T."/>
            <person name="Scimone A."/>
            <person name="Thane N."/>
            <person name="Henke J."/>
            <person name="Wang T."/>
            <person name="Ruppert J."/>
            <person name="Shah N."/>
            <person name="Rotter K."/>
            <person name="Hodges J."/>
            <person name="Ingenthron E."/>
            <person name="Cordes M."/>
            <person name="Kohlberg S."/>
            <person name="Sgro J."/>
            <person name="Delgado B."/>
            <person name="Mead K."/>
            <person name="Chinwalla A."/>
            <person name="Leonard S."/>
            <person name="Crouse K."/>
            <person name="Collura K."/>
            <person name="Kudrna D."/>
            <person name="Currie J."/>
            <person name="He R."/>
            <person name="Angelova A."/>
            <person name="Rajasekar S."/>
            <person name="Mueller T."/>
            <person name="Lomeli R."/>
            <person name="Scara G."/>
            <person name="Ko A."/>
            <person name="Delaney K."/>
            <person name="Wissotski M."/>
            <person name="Lopez G."/>
            <person name="Campos D."/>
            <person name="Braidotti M."/>
            <person name="Ashley E."/>
            <person name="Golser W."/>
            <person name="Kim H."/>
            <person name="Lee S."/>
            <person name="Lin J."/>
            <person name="Dujmic Z."/>
            <person name="Kim W."/>
            <person name="Talag J."/>
            <person name="Zuccolo A."/>
            <person name="Fan C."/>
            <person name="Sebastian A."/>
            <person name="Kramer M."/>
            <person name="Spiegel L."/>
            <person name="Nascimento L."/>
            <person name="Zutavern T."/>
            <person name="Miller B."/>
            <person name="Ambroise C."/>
            <person name="Muller S."/>
            <person name="Spooner W."/>
            <person name="Narechania A."/>
            <person name="Ren L."/>
            <person name="Wei S."/>
            <person name="Kumari S."/>
            <person name="Faga B."/>
            <person name="Levy M.J."/>
            <person name="McMahan L."/>
            <person name="Van Buren P."/>
            <person name="Vaughn M.W."/>
            <person name="Ying K."/>
            <person name="Yeh C.-T."/>
            <person name="Emrich S.J."/>
            <person name="Jia Y."/>
            <person name="Kalyanaraman A."/>
            <person name="Hsia A.-P."/>
            <person name="Barbazuk W.B."/>
            <person name="Baucom R.S."/>
            <person name="Brutnell T.P."/>
            <person name="Carpita N.C."/>
            <person name="Chaparro C."/>
            <person name="Chia J.-M."/>
            <person name="Deragon J.-M."/>
            <person name="Estill J.C."/>
            <person name="Fu Y."/>
            <person name="Jeddeloh J.A."/>
            <person name="Han Y."/>
            <person name="Lee H."/>
            <person name="Li P."/>
            <person name="Lisch D.R."/>
            <person name="Liu S."/>
            <person name="Liu Z."/>
            <person name="Nagel D.H."/>
            <person name="McCann M.C."/>
            <person name="SanMiguel P."/>
            <person name="Myers A.M."/>
            <person name="Nettleton D."/>
            <person name="Nguyen J."/>
            <person name="Penning B.W."/>
            <person name="Ponnala L."/>
            <person name="Schneider K.L."/>
            <person name="Schwartz D.C."/>
            <person name="Sharma A."/>
            <person name="Soderlund C."/>
            <person name="Springer N.M."/>
            <person name="Sun Q."/>
            <person name="Wang H."/>
            <person name="Waterman M."/>
            <person name="Westerman R."/>
            <person name="Wolfgruber T.K."/>
            <person name="Yang L."/>
            <person name="Yu Y."/>
            <person name="Zhang L."/>
            <person name="Zhou S."/>
            <person name="Zhu Q."/>
            <person name="Bennetzen J.L."/>
            <person name="Dawe R.K."/>
            <person name="Jiang J."/>
            <person name="Jiang N."/>
            <person name="Presting G.G."/>
            <person name="Wessler S.R."/>
            <person name="Aluru S."/>
            <person name="Martienssen R.A."/>
            <person name="Clifton S.W."/>
            <person name="McCombie W.R."/>
            <person name="Wing R.A."/>
            <person name="Wilson R.K."/>
        </authorList>
    </citation>
    <scope>NUCLEOTIDE SEQUENCE [LARGE SCALE GENOMIC DNA]</scope>
    <source>
        <strain evidence="8">cv. B73</strain>
    </source>
</reference>
<evidence type="ECO:0000313" key="7">
    <source>
        <dbReference type="EnsemblPlants" id="Zm00001eb265900_P002"/>
    </source>
</evidence>
<dbReference type="Gene3D" id="2.40.480.10">
    <property type="entry name" value="Allene oxide cyclase-like"/>
    <property type="match status" value="1"/>
</dbReference>
<keyword evidence="9" id="KW-1267">Proteomics identification</keyword>
<evidence type="ECO:0000256" key="5">
    <source>
        <dbReference type="RuleBase" id="RU363099"/>
    </source>
</evidence>
<evidence type="ECO:0000256" key="2">
    <source>
        <dbReference type="ARBA" id="ARBA00011738"/>
    </source>
</evidence>
<keyword evidence="8" id="KW-1185">Reference proteome</keyword>
<dbReference type="GO" id="GO:0030246">
    <property type="term" value="F:carbohydrate binding"/>
    <property type="evidence" value="ECO:0007669"/>
    <property type="project" value="UniProtKB-KW"/>
</dbReference>
<evidence type="ECO:0000313" key="8">
    <source>
        <dbReference type="Proteomes" id="UP000007305"/>
    </source>
</evidence>
<dbReference type="GO" id="GO:0009699">
    <property type="term" value="P:phenylpropanoid biosynthetic process"/>
    <property type="evidence" value="ECO:0007669"/>
    <property type="project" value="UniProtKB-ARBA"/>
</dbReference>
<dbReference type="InterPro" id="IPR036404">
    <property type="entry name" value="Jacalin-like_lectin_dom_sf"/>
</dbReference>
<comment type="similarity">
    <text evidence="1 5">Belongs to the plant dirigent protein family.</text>
</comment>
<accession>A0A804PTG0</accession>
<dbReference type="PANTHER" id="PTHR46506">
    <property type="entry name" value="OS05G0143600 PROTEIN"/>
    <property type="match status" value="1"/>
</dbReference>
<proteinExistence type="evidence at protein level"/>
<feature type="domain" description="Jacalin-type lectin" evidence="6">
    <location>
        <begin position="267"/>
        <end position="411"/>
    </location>
</feature>
<comment type="subcellular location">
    <subcellularLocation>
        <location evidence="5">Secreted</location>
        <location evidence="5">Extracellular space</location>
        <location evidence="5">Apoplast</location>
    </subcellularLocation>
</comment>
<evidence type="ECO:0007829" key="9">
    <source>
        <dbReference type="PeptideAtlas" id="A0A804PTG0"/>
    </source>
</evidence>
<evidence type="ECO:0000256" key="4">
    <source>
        <dbReference type="ARBA" id="ARBA00022734"/>
    </source>
</evidence>
<dbReference type="SUPFAM" id="SSF51101">
    <property type="entry name" value="Mannose-binding lectins"/>
    <property type="match status" value="1"/>
</dbReference>
<dbReference type="SMART" id="SM00915">
    <property type="entry name" value="Jacalin"/>
    <property type="match status" value="1"/>
</dbReference>
<protein>
    <recommendedName>
        <fullName evidence="5">Dirigent protein</fullName>
    </recommendedName>
</protein>
<evidence type="ECO:0000259" key="6">
    <source>
        <dbReference type="PROSITE" id="PS51752"/>
    </source>
</evidence>
<evidence type="ECO:0000256" key="1">
    <source>
        <dbReference type="ARBA" id="ARBA00010746"/>
    </source>
</evidence>
<dbReference type="InParanoid" id="A0A804PTG0"/>
<organism evidence="7 8">
    <name type="scientific">Zea mays</name>
    <name type="common">Maize</name>
    <dbReference type="NCBI Taxonomy" id="4577"/>
    <lineage>
        <taxon>Eukaryota</taxon>
        <taxon>Viridiplantae</taxon>
        <taxon>Streptophyta</taxon>
        <taxon>Embryophyta</taxon>
        <taxon>Tracheophyta</taxon>
        <taxon>Spermatophyta</taxon>
        <taxon>Magnoliopsida</taxon>
        <taxon>Liliopsida</taxon>
        <taxon>Poales</taxon>
        <taxon>Poaceae</taxon>
        <taxon>PACMAD clade</taxon>
        <taxon>Panicoideae</taxon>
        <taxon>Andropogonodae</taxon>
        <taxon>Andropogoneae</taxon>
        <taxon>Tripsacinae</taxon>
        <taxon>Zea</taxon>
    </lineage>
</organism>
<reference evidence="7" key="3">
    <citation type="submission" date="2021-05" db="UniProtKB">
        <authorList>
            <consortium name="EnsemblPlants"/>
        </authorList>
    </citation>
    <scope>IDENTIFICATION</scope>
    <source>
        <strain evidence="7">cv. B73</strain>
    </source>
</reference>
<dbReference type="AlphaFoldDB" id="A0A804PTG0"/>
<dbReference type="EnsemblPlants" id="Zm00001eb265900_T002">
    <property type="protein sequence ID" value="Zm00001eb265900_P002"/>
    <property type="gene ID" value="Zm00001eb265900"/>
</dbReference>
<dbReference type="Gene3D" id="2.100.10.30">
    <property type="entry name" value="Jacalin-like lectin domain"/>
    <property type="match status" value="1"/>
</dbReference>
<comment type="subunit">
    <text evidence="2 5">Homodimer.</text>
</comment>
<keyword evidence="3 5" id="KW-0964">Secreted</keyword>
<name>A0A804PTG0_MAIZE</name>
<dbReference type="Proteomes" id="UP000007305">
    <property type="component" value="Chromosome 6"/>
</dbReference>
<keyword evidence="5" id="KW-0052">Apoplast</keyword>
<dbReference type="Pfam" id="PF01419">
    <property type="entry name" value="Jacalin"/>
    <property type="match status" value="1"/>
</dbReference>
<dbReference type="Pfam" id="PF03018">
    <property type="entry name" value="Dirigent"/>
    <property type="match status" value="1"/>
</dbReference>
<keyword evidence="4" id="KW-0430">Lectin</keyword>
<dbReference type="PROSITE" id="PS51752">
    <property type="entry name" value="JACALIN_LECTIN"/>
    <property type="match status" value="1"/>
</dbReference>
<dbReference type="InterPro" id="IPR004265">
    <property type="entry name" value="Dirigent"/>
</dbReference>
<reference evidence="7" key="2">
    <citation type="submission" date="2019-07" db="EMBL/GenBank/DDBJ databases">
        <authorList>
            <person name="Seetharam A."/>
            <person name="Woodhouse M."/>
            <person name="Cannon E."/>
        </authorList>
    </citation>
    <scope>NUCLEOTIDE SEQUENCE [LARGE SCALE GENOMIC DNA]</scope>
    <source>
        <strain evidence="7">cv. B73</strain>
    </source>
</reference>
<dbReference type="InterPro" id="IPR044859">
    <property type="entry name" value="Allene_oxi_cyc_Dirigent"/>
</dbReference>
<dbReference type="CDD" id="cd09612">
    <property type="entry name" value="Jacalin"/>
    <property type="match status" value="1"/>
</dbReference>
<dbReference type="Gramene" id="Zm00001eb265900_T002">
    <property type="protein sequence ID" value="Zm00001eb265900_P002"/>
    <property type="gene ID" value="Zm00001eb265900"/>
</dbReference>
<comment type="function">
    <text evidence="5">Dirigent proteins impart stereoselectivity on the phenoxy radical-coupling reaction, yielding optically active lignans from two molecules of coniferyl alcohol in the biosynthesis of lignans, flavonolignans, and alkaloids and thus plays a central role in plant secondary metabolism.</text>
</comment>
<dbReference type="InterPro" id="IPR033734">
    <property type="entry name" value="Jacalin-like_lectin_dom_plant"/>
</dbReference>
<dbReference type="GO" id="GO:0048046">
    <property type="term" value="C:apoplast"/>
    <property type="evidence" value="ECO:0007669"/>
    <property type="project" value="UniProtKB-SubCell"/>
</dbReference>